<gene>
    <name evidence="3" type="ORF">NMU03_11800</name>
</gene>
<keyword evidence="4" id="KW-1185">Reference proteome</keyword>
<accession>A0ABY5HZ79</accession>
<dbReference type="Proteomes" id="UP001060112">
    <property type="component" value="Chromosome"/>
</dbReference>
<dbReference type="Gene3D" id="3.40.190.10">
    <property type="entry name" value="Periplasmic binding protein-like II"/>
    <property type="match status" value="1"/>
</dbReference>
<evidence type="ECO:0000313" key="4">
    <source>
        <dbReference type="Proteomes" id="UP001060112"/>
    </source>
</evidence>
<evidence type="ECO:0000256" key="1">
    <source>
        <dbReference type="ARBA" id="ARBA00006068"/>
    </source>
</evidence>
<protein>
    <submittedName>
        <fullName evidence="3">LCP family protein</fullName>
    </submittedName>
</protein>
<organism evidence="3 4">
    <name type="scientific">Allocoprobacillus halotolerans</name>
    <dbReference type="NCBI Taxonomy" id="2944914"/>
    <lineage>
        <taxon>Bacteria</taxon>
        <taxon>Bacillati</taxon>
        <taxon>Bacillota</taxon>
        <taxon>Erysipelotrichia</taxon>
        <taxon>Erysipelotrichales</taxon>
        <taxon>Erysipelotrichaceae</taxon>
        <taxon>Allocoprobacillus</taxon>
    </lineage>
</organism>
<dbReference type="InterPro" id="IPR004474">
    <property type="entry name" value="LytR_CpsA_psr"/>
</dbReference>
<comment type="similarity">
    <text evidence="1">Belongs to the LytR/CpsA/Psr (LCP) family.</text>
</comment>
<dbReference type="Gene3D" id="3.40.630.190">
    <property type="entry name" value="LCP protein"/>
    <property type="match status" value="1"/>
</dbReference>
<evidence type="ECO:0000313" key="3">
    <source>
        <dbReference type="EMBL" id="UTY38349.1"/>
    </source>
</evidence>
<dbReference type="PANTHER" id="PTHR33392:SF6">
    <property type="entry name" value="POLYISOPRENYL-TEICHOIC ACID--PEPTIDOGLYCAN TEICHOIC ACID TRANSFERASE TAGU"/>
    <property type="match status" value="1"/>
</dbReference>
<evidence type="ECO:0000259" key="2">
    <source>
        <dbReference type="Pfam" id="PF03816"/>
    </source>
</evidence>
<dbReference type="PANTHER" id="PTHR33392">
    <property type="entry name" value="POLYISOPRENYL-TEICHOIC ACID--PEPTIDOGLYCAN TEICHOIC ACID TRANSFERASE TAGU"/>
    <property type="match status" value="1"/>
</dbReference>
<reference evidence="3" key="1">
    <citation type="submission" date="2022-07" db="EMBL/GenBank/DDBJ databases">
        <title>Faecal culturing of patients with breast cancer.</title>
        <authorList>
            <person name="Teng N.M.Y."/>
            <person name="Kiu R."/>
            <person name="Evans R."/>
            <person name="Baker D.J."/>
            <person name="Zenner C."/>
            <person name="Robinson S.D."/>
            <person name="Hall L.J."/>
        </authorList>
    </citation>
    <scope>NUCLEOTIDE SEQUENCE</scope>
    <source>
        <strain evidence="3">LH1062</strain>
    </source>
</reference>
<feature type="domain" description="Cell envelope-related transcriptional attenuator" evidence="2">
    <location>
        <begin position="161"/>
        <end position="304"/>
    </location>
</feature>
<name>A0ABY5HZ79_9FIRM</name>
<proteinExistence type="inferred from homology"/>
<dbReference type="NCBIfam" id="TIGR00350">
    <property type="entry name" value="lytR_cpsA_psr"/>
    <property type="match status" value="1"/>
</dbReference>
<dbReference type="Pfam" id="PF03816">
    <property type="entry name" value="LytR_cpsA_psr"/>
    <property type="match status" value="1"/>
</dbReference>
<dbReference type="EMBL" id="CP101620">
    <property type="protein sequence ID" value="UTY38349.1"/>
    <property type="molecule type" value="Genomic_DNA"/>
</dbReference>
<dbReference type="InterPro" id="IPR050922">
    <property type="entry name" value="LytR/CpsA/Psr_CW_biosynth"/>
</dbReference>
<sequence length="405" mass="45881">MAVGSFYIYKTGQVVDLLADEQFQTRAISVVVLKDSTIKNEHQLPKHLLSHVSYVDESTMDYTIAQIEKEVGKISLEDSSDFHQLVTKLYQKDVDAIILDEAFRSLVEQEKENFSQETRVIYQVKRDEAAVNAKNVDVTQKPFLIYMSGNDEYGDLTAVSRSDVNMLVGINPVTKQILLISIPRDTYYPLHRNGQYDKFTHTGMYGLQESIDTLTDIIHQDINYYVRMNFTSFMDIVDALGDITVNSADEFTTKIGGYHIQKGENHLNAKQALAFVRERKSFLDGDFARGRNQQRMISAIVKKMCSPAILTSFSDVLDTVSQSIETNMSSEEMNALVQMQLADMPQWDIQSYQITGDSASMPCYSLGMNASVIIPHELSIQQASEYIDQFMANEKIETQLGDLQQ</sequence>
<dbReference type="RefSeq" id="WP_290138617.1">
    <property type="nucleotide sequence ID" value="NZ_CP101620.1"/>
</dbReference>